<accession>A0A1C5K0X5</accession>
<dbReference type="AlphaFoldDB" id="A0A1C5K0X5"/>
<protein>
    <submittedName>
        <fullName evidence="2">Uncharacterized protein</fullName>
    </submittedName>
</protein>
<reference evidence="3" key="1">
    <citation type="submission" date="2016-06" db="EMBL/GenBank/DDBJ databases">
        <authorList>
            <person name="Varghese N."/>
            <person name="Submissions Spin"/>
        </authorList>
    </citation>
    <scope>NUCLEOTIDE SEQUENCE [LARGE SCALE GENOMIC DNA]</scope>
    <source>
        <strain evidence="3">DSM 45161</strain>
    </source>
</reference>
<dbReference type="EMBL" id="LT607753">
    <property type="protein sequence ID" value="SCG76460.1"/>
    <property type="molecule type" value="Genomic_DNA"/>
</dbReference>
<dbReference type="Proteomes" id="UP000198215">
    <property type="component" value="Chromosome I"/>
</dbReference>
<gene>
    <name evidence="2" type="ORF">GA0070614_5925</name>
</gene>
<sequence length="69" mass="7525">MEAEILAHNPDVVPRLEIDSDSDAVHRGWVVGQNARELRVGRTTVVGCDASTRRPPGPRTLNHPGVKMS</sequence>
<name>A0A1C5K0X5_9ACTN</name>
<dbReference type="RefSeq" id="WP_088978967.1">
    <property type="nucleotide sequence ID" value="NZ_LT607753.1"/>
</dbReference>
<organism evidence="2 3">
    <name type="scientific">Micromonospora coxensis</name>
    <dbReference type="NCBI Taxonomy" id="356852"/>
    <lineage>
        <taxon>Bacteria</taxon>
        <taxon>Bacillati</taxon>
        <taxon>Actinomycetota</taxon>
        <taxon>Actinomycetes</taxon>
        <taxon>Micromonosporales</taxon>
        <taxon>Micromonosporaceae</taxon>
        <taxon>Micromonospora</taxon>
    </lineage>
</organism>
<evidence type="ECO:0000256" key="1">
    <source>
        <dbReference type="SAM" id="MobiDB-lite"/>
    </source>
</evidence>
<proteinExistence type="predicted"/>
<evidence type="ECO:0000313" key="2">
    <source>
        <dbReference type="EMBL" id="SCG76460.1"/>
    </source>
</evidence>
<evidence type="ECO:0000313" key="3">
    <source>
        <dbReference type="Proteomes" id="UP000198215"/>
    </source>
</evidence>
<feature type="region of interest" description="Disordered" evidence="1">
    <location>
        <begin position="48"/>
        <end position="69"/>
    </location>
</feature>
<keyword evidence="3" id="KW-1185">Reference proteome</keyword>